<keyword evidence="2" id="KW-1185">Reference proteome</keyword>
<evidence type="ECO:0000313" key="2">
    <source>
        <dbReference type="Proteomes" id="UP001638806"/>
    </source>
</evidence>
<organism evidence="1 2">
    <name type="scientific">Purpureocillium lilacinum</name>
    <name type="common">Paecilomyces lilacinus</name>
    <dbReference type="NCBI Taxonomy" id="33203"/>
    <lineage>
        <taxon>Eukaryota</taxon>
        <taxon>Fungi</taxon>
        <taxon>Dikarya</taxon>
        <taxon>Ascomycota</taxon>
        <taxon>Pezizomycotina</taxon>
        <taxon>Sordariomycetes</taxon>
        <taxon>Hypocreomycetidae</taxon>
        <taxon>Hypocreales</taxon>
        <taxon>Ophiocordycipitaceae</taxon>
        <taxon>Purpureocillium</taxon>
    </lineage>
</organism>
<reference evidence="1" key="1">
    <citation type="submission" date="2024-12" db="EMBL/GenBank/DDBJ databases">
        <title>Comparative genomics and development of molecular markers within Purpureocillium lilacinum and among Purpureocillium species.</title>
        <authorList>
            <person name="Yeh Z.-Y."/>
            <person name="Ni N.-T."/>
            <person name="Lo P.-H."/>
            <person name="Mushyakhwo K."/>
            <person name="Lin C.-F."/>
            <person name="Nai Y.-S."/>
        </authorList>
    </citation>
    <scope>NUCLEOTIDE SEQUENCE</scope>
    <source>
        <strain evidence="1">NCHU-NPUST-175</strain>
    </source>
</reference>
<dbReference type="Proteomes" id="UP001638806">
    <property type="component" value="Unassembled WGS sequence"/>
</dbReference>
<evidence type="ECO:0000313" key="1">
    <source>
        <dbReference type="EMBL" id="KAL3952288.1"/>
    </source>
</evidence>
<name>A0ACC4D887_PURLI</name>
<sequence>MACAAQSEPVRRSSRRPGGALPSYRRKTSTAEKLARPTHAPPAAANLRGRPTQRSRPLPPLMQARCVPLGKGRAARPKLKDSTAAKPIVMRRRPCPQEPGPALMNDHRLAVAQQRIPDLCLCCSWQWACWRGFSYDDVGADVAACAGRPAASSTDSGPTSSFGISAGGNH</sequence>
<protein>
    <submittedName>
        <fullName evidence="1">Uncharacterized protein</fullName>
    </submittedName>
</protein>
<proteinExistence type="predicted"/>
<accession>A0ACC4D887</accession>
<dbReference type="EMBL" id="JBGNUJ010000013">
    <property type="protein sequence ID" value="KAL3952288.1"/>
    <property type="molecule type" value="Genomic_DNA"/>
</dbReference>
<gene>
    <name evidence="1" type="ORF">ACCO45_014005</name>
</gene>
<comment type="caution">
    <text evidence="1">The sequence shown here is derived from an EMBL/GenBank/DDBJ whole genome shotgun (WGS) entry which is preliminary data.</text>
</comment>